<keyword evidence="3" id="KW-1185">Reference proteome</keyword>
<feature type="region of interest" description="Disordered" evidence="1">
    <location>
        <begin position="1"/>
        <end position="26"/>
    </location>
</feature>
<sequence length="119" mass="13245">MERNNSINNRGKRSLESEEEQPERKRPALASVIVEALKVDSLQKLCSSLEPILRRVVSEEVERALAKLGPPRLNGRASPKRIDGSEGRNLQLLFRSHLSLPLFTGGKVGGSRVLQSMLF</sequence>
<evidence type="ECO:0000256" key="1">
    <source>
        <dbReference type="SAM" id="MobiDB-lite"/>
    </source>
</evidence>
<proteinExistence type="predicted"/>
<dbReference type="GO" id="GO:0080142">
    <property type="term" value="P:regulation of salicylic acid biosynthetic process"/>
    <property type="evidence" value="ECO:0007669"/>
    <property type="project" value="TreeGrafter"/>
</dbReference>
<dbReference type="InterPro" id="IPR012416">
    <property type="entry name" value="CBP60"/>
</dbReference>
<dbReference type="AlphaFoldDB" id="A0AAN7L512"/>
<dbReference type="EMBL" id="JAXQNO010000019">
    <property type="protein sequence ID" value="KAK4774607.1"/>
    <property type="molecule type" value="Genomic_DNA"/>
</dbReference>
<evidence type="ECO:0000313" key="2">
    <source>
        <dbReference type="EMBL" id="KAK4774607.1"/>
    </source>
</evidence>
<dbReference type="PANTHER" id="PTHR31713">
    <property type="entry name" value="OS02G0177800 PROTEIN"/>
    <property type="match status" value="1"/>
</dbReference>
<dbReference type="PANTHER" id="PTHR31713:SF100">
    <property type="entry name" value="CALMODULIN-BINDING PROTEIN 60 B"/>
    <property type="match status" value="1"/>
</dbReference>
<dbReference type="GO" id="GO:0005634">
    <property type="term" value="C:nucleus"/>
    <property type="evidence" value="ECO:0007669"/>
    <property type="project" value="TreeGrafter"/>
</dbReference>
<protein>
    <submittedName>
        <fullName evidence="2">Uncharacterized protein</fullName>
    </submittedName>
</protein>
<organism evidence="2 3">
    <name type="scientific">Trapa natans</name>
    <name type="common">Water chestnut</name>
    <dbReference type="NCBI Taxonomy" id="22666"/>
    <lineage>
        <taxon>Eukaryota</taxon>
        <taxon>Viridiplantae</taxon>
        <taxon>Streptophyta</taxon>
        <taxon>Embryophyta</taxon>
        <taxon>Tracheophyta</taxon>
        <taxon>Spermatophyta</taxon>
        <taxon>Magnoliopsida</taxon>
        <taxon>eudicotyledons</taxon>
        <taxon>Gunneridae</taxon>
        <taxon>Pentapetalae</taxon>
        <taxon>rosids</taxon>
        <taxon>malvids</taxon>
        <taxon>Myrtales</taxon>
        <taxon>Lythraceae</taxon>
        <taxon>Trapa</taxon>
    </lineage>
</organism>
<dbReference type="GO" id="GO:0043565">
    <property type="term" value="F:sequence-specific DNA binding"/>
    <property type="evidence" value="ECO:0007669"/>
    <property type="project" value="TreeGrafter"/>
</dbReference>
<evidence type="ECO:0000313" key="3">
    <source>
        <dbReference type="Proteomes" id="UP001346149"/>
    </source>
</evidence>
<dbReference type="GO" id="GO:0003700">
    <property type="term" value="F:DNA-binding transcription factor activity"/>
    <property type="evidence" value="ECO:0007669"/>
    <property type="project" value="TreeGrafter"/>
</dbReference>
<comment type="caution">
    <text evidence="2">The sequence shown here is derived from an EMBL/GenBank/DDBJ whole genome shotgun (WGS) entry which is preliminary data.</text>
</comment>
<dbReference type="GO" id="GO:0005516">
    <property type="term" value="F:calmodulin binding"/>
    <property type="evidence" value="ECO:0007669"/>
    <property type="project" value="InterPro"/>
</dbReference>
<accession>A0AAN7L512</accession>
<reference evidence="2 3" key="1">
    <citation type="journal article" date="2023" name="Hortic Res">
        <title>Pangenome of water caltrop reveals structural variations and asymmetric subgenome divergence after allopolyploidization.</title>
        <authorList>
            <person name="Zhang X."/>
            <person name="Chen Y."/>
            <person name="Wang L."/>
            <person name="Yuan Y."/>
            <person name="Fang M."/>
            <person name="Shi L."/>
            <person name="Lu R."/>
            <person name="Comes H.P."/>
            <person name="Ma Y."/>
            <person name="Chen Y."/>
            <person name="Huang G."/>
            <person name="Zhou Y."/>
            <person name="Zheng Z."/>
            <person name="Qiu Y."/>
        </authorList>
    </citation>
    <scope>NUCLEOTIDE SEQUENCE [LARGE SCALE GENOMIC DNA]</scope>
    <source>
        <strain evidence="2">F231</strain>
    </source>
</reference>
<name>A0AAN7L512_TRANT</name>
<gene>
    <name evidence="2" type="ORF">SAY86_009542</name>
</gene>
<dbReference type="Proteomes" id="UP001346149">
    <property type="component" value="Unassembled WGS sequence"/>
</dbReference>